<dbReference type="SUPFAM" id="SSF57903">
    <property type="entry name" value="FYVE/PHD zinc finger"/>
    <property type="match status" value="1"/>
</dbReference>
<feature type="compositionally biased region" description="Basic residues" evidence="7">
    <location>
        <begin position="246"/>
        <end position="261"/>
    </location>
</feature>
<dbReference type="PANTHER" id="PTHR46508">
    <property type="entry name" value="PHD FINGER FAMILY PROTEIN"/>
    <property type="match status" value="1"/>
</dbReference>
<dbReference type="PANTHER" id="PTHR46508:SF1">
    <property type="entry name" value="PHD FINGER FAMILY PROTEIN"/>
    <property type="match status" value="1"/>
</dbReference>
<dbReference type="InterPro" id="IPR011011">
    <property type="entry name" value="Znf_FYVE_PHD"/>
</dbReference>
<keyword evidence="11" id="KW-1185">Reference proteome</keyword>
<keyword evidence="4" id="KW-0862">Zinc</keyword>
<feature type="compositionally biased region" description="Polar residues" evidence="7">
    <location>
        <begin position="1253"/>
        <end position="1265"/>
    </location>
</feature>
<evidence type="ECO:0000313" key="10">
    <source>
        <dbReference type="EMBL" id="GAX15026.1"/>
    </source>
</evidence>
<feature type="compositionally biased region" description="Basic and acidic residues" evidence="7">
    <location>
        <begin position="1"/>
        <end position="10"/>
    </location>
</feature>
<feature type="compositionally biased region" description="Basic and acidic residues" evidence="7">
    <location>
        <begin position="355"/>
        <end position="377"/>
    </location>
</feature>
<dbReference type="EMBL" id="BDSP01000087">
    <property type="protein sequence ID" value="GAX15026.1"/>
    <property type="molecule type" value="Genomic_DNA"/>
</dbReference>
<dbReference type="InterPro" id="IPR001965">
    <property type="entry name" value="Znf_PHD"/>
</dbReference>
<dbReference type="PROSITE" id="PS50827">
    <property type="entry name" value="DDT"/>
    <property type="match status" value="1"/>
</dbReference>
<feature type="domain" description="PHD-type" evidence="8">
    <location>
        <begin position="588"/>
        <end position="636"/>
    </location>
</feature>
<evidence type="ECO:0000256" key="2">
    <source>
        <dbReference type="ARBA" id="ARBA00022723"/>
    </source>
</evidence>
<proteinExistence type="predicted"/>
<evidence type="ECO:0000313" key="11">
    <source>
        <dbReference type="Proteomes" id="UP000198406"/>
    </source>
</evidence>
<protein>
    <recommendedName>
        <fullName evidence="12">PHD-type domain-containing protein</fullName>
    </recommendedName>
</protein>
<dbReference type="InterPro" id="IPR013083">
    <property type="entry name" value="Znf_RING/FYVE/PHD"/>
</dbReference>
<evidence type="ECO:0000256" key="3">
    <source>
        <dbReference type="ARBA" id="ARBA00022771"/>
    </source>
</evidence>
<dbReference type="SMART" id="SM00249">
    <property type="entry name" value="PHD"/>
    <property type="match status" value="1"/>
</dbReference>
<evidence type="ECO:0000259" key="9">
    <source>
        <dbReference type="PROSITE" id="PS50827"/>
    </source>
</evidence>
<feature type="domain" description="DDT" evidence="9">
    <location>
        <begin position="51"/>
        <end position="111"/>
    </location>
</feature>
<feature type="region of interest" description="Disordered" evidence="7">
    <location>
        <begin position="1253"/>
        <end position="1287"/>
    </location>
</feature>
<feature type="compositionally biased region" description="Basic residues" evidence="7">
    <location>
        <begin position="12"/>
        <end position="22"/>
    </location>
</feature>
<keyword evidence="2" id="KW-0479">Metal-binding</keyword>
<dbReference type="Gene3D" id="3.30.40.10">
    <property type="entry name" value="Zinc/RING finger domain, C3HC4 (zinc finger)"/>
    <property type="match status" value="1"/>
</dbReference>
<dbReference type="InterPro" id="IPR019786">
    <property type="entry name" value="Zinc_finger_PHD-type_CS"/>
</dbReference>
<dbReference type="PROSITE" id="PS01359">
    <property type="entry name" value="ZF_PHD_1"/>
    <property type="match status" value="1"/>
</dbReference>
<keyword evidence="5" id="KW-0539">Nucleus</keyword>
<feature type="compositionally biased region" description="Low complexity" evidence="7">
    <location>
        <begin position="1714"/>
        <end position="1725"/>
    </location>
</feature>
<keyword evidence="3 6" id="KW-0863">Zinc-finger</keyword>
<evidence type="ECO:0000256" key="1">
    <source>
        <dbReference type="ARBA" id="ARBA00004123"/>
    </source>
</evidence>
<comment type="subcellular location">
    <subcellularLocation>
        <location evidence="1">Nucleus</location>
    </subcellularLocation>
</comment>
<evidence type="ECO:0000256" key="7">
    <source>
        <dbReference type="SAM" id="MobiDB-lite"/>
    </source>
</evidence>
<evidence type="ECO:0000256" key="4">
    <source>
        <dbReference type="ARBA" id="ARBA00022833"/>
    </source>
</evidence>
<feature type="region of interest" description="Disordered" evidence="7">
    <location>
        <begin position="1584"/>
        <end position="1604"/>
    </location>
</feature>
<dbReference type="Pfam" id="PF00628">
    <property type="entry name" value="PHD"/>
    <property type="match status" value="1"/>
</dbReference>
<dbReference type="InParanoid" id="A0A1Z5JM83"/>
<dbReference type="PROSITE" id="PS50016">
    <property type="entry name" value="ZF_PHD_2"/>
    <property type="match status" value="1"/>
</dbReference>
<evidence type="ECO:0008006" key="12">
    <source>
        <dbReference type="Google" id="ProtNLM"/>
    </source>
</evidence>
<feature type="compositionally biased region" description="Polar residues" evidence="7">
    <location>
        <begin position="1692"/>
        <end position="1713"/>
    </location>
</feature>
<feature type="region of interest" description="Disordered" evidence="7">
    <location>
        <begin position="343"/>
        <end position="377"/>
    </location>
</feature>
<dbReference type="InterPro" id="IPR018501">
    <property type="entry name" value="DDT_dom"/>
</dbReference>
<feature type="region of interest" description="Disordered" evidence="7">
    <location>
        <begin position="1634"/>
        <end position="1654"/>
    </location>
</feature>
<gene>
    <name evidence="10" type="ORF">FisN_12Lh278</name>
</gene>
<sequence length="1750" mass="195276">MLPHGDDPRAVRPSKRPTKKPKKEIPPLPKSMEKEFSDPFVASTLPSGFPEDLAFRALAAYSLLRTLSTHLALSPFAPTAFLRALYLPIPSNLIGRVHVALLRRLLIHLKMGYHFGEKHQPLLVAKKRKIDGILWQLRAGDNLQLLDTISWPVFYDDYCHLTADVLYHSMNDDTLYHDHRNMGSVREEVADDIEEEEDNKQTVRPSRAPSTLYLYEENDVESDDESFVNDDDSDGSYDGNITSAWKRTKKKSNVSKKRPRRSKSEEVPASQPSIPQTTFQYNHSQEESFYYPSSFTQPQFAGTMLDGYWHSLPPYKSHFSAIHGTEMPIYDLGTHESEYAATTAEPLLNTDTGDAGEKPGTERIPPDEHRSISQSPEKPELLVKNLDAIIMDGSQHVHFKNSVLTTDAAKLNLKKPISDVSLKEVFSSSEIPCPERKVSDTPATIHPAPVSMENDRKNEVLNVKSSIDVDLVVQQFIRSEPITGSGTQQASVDEMDVDEDAGSASVMENNEEVAWSHFRPLRRLRQGLPYHKLSLKNKLFILEFLLDELLMIDDVSAEMTIRNQNTSSYALPFGRLPTARELEDMNNEDWCSVCKQEGDLICCDGCISSYHRECSGLPRSGPLPEGKWFCPECTLVDPSMFGPLDKGRKPCIGWSDGNTLMQCAKNYTDRRYTGVGNALLPINAYGTLESNQHALDEDDSEYLCVHGFVFSKTKGEALIKPPAPLLSDNLKVRLSKFGTEVCSAWPLVQIPLSDPTLRDVNALPASAGFKYIGSYENYNPCLYANKYSPTANTNDSDAVEYEGRWHHAFSFQLWDCLRPDMALDHLLKDALMVDTSVFDPLEIMRKFMLDLETKLMKSALLDPQWGAVVPTEISMQWRKAVQKCKSLRRLALMLVKLIDATHPLAFDLTWFNCSRTKTTWQEKSLTHTQNKTVQYDVDGDVSMLAVMRCWQTCPVASIHCLLRRASYSLIDWIKESDPELGMTMRKRGRKCFINKFSKANGSIDCGDLGDSSKEALGLNSINEGEVDGPPVKRLRSSRYSLGSIRNTDATADSESTKASFTIPRKMKFEETRSELSGSFNFEPLWPICGRRPFPAYGSFPEGVTRYLARNAGGVVAPFVTYSNEFEVGQVANFHVWRKRMVECRSFEEFLLLASSLETYLDGPTIRRAASYAQRFNSGKNHPNATIIESYRDLRTGLIEHLVSKHKHPTATWYSTTFVDLAVLIHSQMDKSRMSRQLYEESQRQASKLQTLETKVKSTKPNSDLTTLEKSKPLPMPRSKKSFSTGNASAQNGFYDQYNQGMTSGGNNAAYNMMMMQRMVMQNMMMHSMMNQNSNGHMSVSNSMMGAPGSTAPASKTAQHTMGAMVPASNPIPNGAGMTTQSFRGKPPAINPIQNMAENAMGSFDGVTQVSNPMPMYMPNFNSTSTPSNSMQNTTNMMTASSAPNSMHNATGMMTPTFNVTAPSSNSVQNTGMMFQGSSGASQASGSMPSMSSMTMYPTMNMNAYSNSQFPGVGYNNMQLFQPGMTQNCNAMTNRQMQVNHSIQQQATGMWPTQQSGFNASQASTGQIQFEQTNNTTMRTYPSPPGLFTNQNASQPSNSQFNNQNQQFSAPQSFMAQGQYQQRNVTMAGSNFSTLQRQSSLTPSSQLPQQSSNTFQQTTNMESGYSLLQQQSHSGMQQQAQINFGSSPAKLDQSPNSAAFTSPALHNNYSTMNAGSQPQQGISPSSQWLNQNYENFMNNNLYPPQNNNGQS</sequence>
<feature type="region of interest" description="Disordered" evidence="7">
    <location>
        <begin position="191"/>
        <end position="277"/>
    </location>
</feature>
<feature type="region of interest" description="Disordered" evidence="7">
    <location>
        <begin position="1"/>
        <end position="33"/>
    </location>
</feature>
<evidence type="ECO:0000259" key="8">
    <source>
        <dbReference type="PROSITE" id="PS50016"/>
    </source>
</evidence>
<comment type="caution">
    <text evidence="10">The sequence shown here is derived from an EMBL/GenBank/DDBJ whole genome shotgun (WGS) entry which is preliminary data.</text>
</comment>
<dbReference type="GO" id="GO:0005634">
    <property type="term" value="C:nucleus"/>
    <property type="evidence" value="ECO:0007669"/>
    <property type="project" value="UniProtKB-SubCell"/>
</dbReference>
<dbReference type="CDD" id="cd15532">
    <property type="entry name" value="PHD2_CHD_II"/>
    <property type="match status" value="1"/>
</dbReference>
<name>A0A1Z5JM83_FISSO</name>
<feature type="compositionally biased region" description="Low complexity" evidence="7">
    <location>
        <begin position="1589"/>
        <end position="1604"/>
    </location>
</feature>
<dbReference type="GO" id="GO:0008270">
    <property type="term" value="F:zinc ion binding"/>
    <property type="evidence" value="ECO:0007669"/>
    <property type="project" value="UniProtKB-KW"/>
</dbReference>
<organism evidence="10 11">
    <name type="scientific">Fistulifera solaris</name>
    <name type="common">Oleaginous diatom</name>
    <dbReference type="NCBI Taxonomy" id="1519565"/>
    <lineage>
        <taxon>Eukaryota</taxon>
        <taxon>Sar</taxon>
        <taxon>Stramenopiles</taxon>
        <taxon>Ochrophyta</taxon>
        <taxon>Bacillariophyta</taxon>
        <taxon>Bacillariophyceae</taxon>
        <taxon>Bacillariophycidae</taxon>
        <taxon>Naviculales</taxon>
        <taxon>Naviculaceae</taxon>
        <taxon>Fistulifera</taxon>
    </lineage>
</organism>
<dbReference type="Proteomes" id="UP000198406">
    <property type="component" value="Unassembled WGS sequence"/>
</dbReference>
<feature type="region of interest" description="Disordered" evidence="7">
    <location>
        <begin position="1685"/>
        <end position="1725"/>
    </location>
</feature>
<accession>A0A1Z5JM83</accession>
<dbReference type="InterPro" id="IPR019787">
    <property type="entry name" value="Znf_PHD-finger"/>
</dbReference>
<feature type="compositionally biased region" description="Acidic residues" evidence="7">
    <location>
        <begin position="216"/>
        <end position="235"/>
    </location>
</feature>
<dbReference type="OrthoDB" id="49128at2759"/>
<evidence type="ECO:0000256" key="6">
    <source>
        <dbReference type="PROSITE-ProRule" id="PRU00146"/>
    </source>
</evidence>
<evidence type="ECO:0000256" key="5">
    <source>
        <dbReference type="ARBA" id="ARBA00023242"/>
    </source>
</evidence>
<reference evidence="10 11" key="1">
    <citation type="journal article" date="2015" name="Plant Cell">
        <title>Oil accumulation by the oleaginous diatom Fistulifera solaris as revealed by the genome and transcriptome.</title>
        <authorList>
            <person name="Tanaka T."/>
            <person name="Maeda Y."/>
            <person name="Veluchamy A."/>
            <person name="Tanaka M."/>
            <person name="Abida H."/>
            <person name="Marechal E."/>
            <person name="Bowler C."/>
            <person name="Muto M."/>
            <person name="Sunaga Y."/>
            <person name="Tanaka M."/>
            <person name="Yoshino T."/>
            <person name="Taniguchi T."/>
            <person name="Fukuda Y."/>
            <person name="Nemoto M."/>
            <person name="Matsumoto M."/>
            <person name="Wong P.S."/>
            <person name="Aburatani S."/>
            <person name="Fujibuchi W."/>
        </authorList>
    </citation>
    <scope>NUCLEOTIDE SEQUENCE [LARGE SCALE GENOMIC DNA]</scope>
    <source>
        <strain evidence="10 11">JPCC DA0580</strain>
    </source>
</reference>